<proteinExistence type="predicted"/>
<dbReference type="EMBL" id="SMOL01000157">
    <property type="protein sequence ID" value="KAB2626474.1"/>
    <property type="molecule type" value="Genomic_DNA"/>
</dbReference>
<protein>
    <submittedName>
        <fullName evidence="1">Uncharacterized protein</fullName>
    </submittedName>
</protein>
<reference evidence="2" key="2">
    <citation type="submission" date="2019-10" db="EMBL/GenBank/DDBJ databases">
        <title>A de novo genome assembly of a pear dwarfing rootstock.</title>
        <authorList>
            <person name="Wang F."/>
            <person name="Wang J."/>
            <person name="Li S."/>
            <person name="Zhang Y."/>
            <person name="Fang M."/>
            <person name="Ma L."/>
            <person name="Zhao Y."/>
            <person name="Jiang S."/>
        </authorList>
    </citation>
    <scope>NUCLEOTIDE SEQUENCE [LARGE SCALE GENOMIC DNA]</scope>
</reference>
<organism evidence="1 2">
    <name type="scientific">Pyrus ussuriensis x Pyrus communis</name>
    <dbReference type="NCBI Taxonomy" id="2448454"/>
    <lineage>
        <taxon>Eukaryota</taxon>
        <taxon>Viridiplantae</taxon>
        <taxon>Streptophyta</taxon>
        <taxon>Embryophyta</taxon>
        <taxon>Tracheophyta</taxon>
        <taxon>Spermatophyta</taxon>
        <taxon>Magnoliopsida</taxon>
        <taxon>eudicotyledons</taxon>
        <taxon>Gunneridae</taxon>
        <taxon>Pentapetalae</taxon>
        <taxon>rosids</taxon>
        <taxon>fabids</taxon>
        <taxon>Rosales</taxon>
        <taxon>Rosaceae</taxon>
        <taxon>Amygdaloideae</taxon>
        <taxon>Maleae</taxon>
        <taxon>Pyrus</taxon>
    </lineage>
</organism>
<gene>
    <name evidence="1" type="ORF">D8674_020092</name>
</gene>
<accession>A0A5N5HSZ1</accession>
<sequence length="134" mass="15312">MMSGVGCRWEDGGWGGRDGRVIVKLRSLGSDYYHCCNTHFTRTGRIRCCNYHPAPASRAAEPLILFLLILASMLLLVNEQVEFWLLVSHIICGRQQIMVFEEEDENCCLAAWFEEEEEAEKVSSFCSTTFSFFV</sequence>
<name>A0A5N5HSZ1_9ROSA</name>
<keyword evidence="2" id="KW-1185">Reference proteome</keyword>
<comment type="caution">
    <text evidence="1">The sequence shown here is derived from an EMBL/GenBank/DDBJ whole genome shotgun (WGS) entry which is preliminary data.</text>
</comment>
<reference evidence="1 2" key="1">
    <citation type="submission" date="2019-09" db="EMBL/GenBank/DDBJ databases">
        <authorList>
            <person name="Ou C."/>
        </authorList>
    </citation>
    <scope>NUCLEOTIDE SEQUENCE [LARGE SCALE GENOMIC DNA]</scope>
    <source>
        <strain evidence="1">S2</strain>
        <tissue evidence="1">Leaf</tissue>
    </source>
</reference>
<evidence type="ECO:0000313" key="1">
    <source>
        <dbReference type="EMBL" id="KAB2626474.1"/>
    </source>
</evidence>
<evidence type="ECO:0000313" key="2">
    <source>
        <dbReference type="Proteomes" id="UP000327157"/>
    </source>
</evidence>
<dbReference type="AlphaFoldDB" id="A0A5N5HSZ1"/>
<reference evidence="1 2" key="3">
    <citation type="submission" date="2019-11" db="EMBL/GenBank/DDBJ databases">
        <title>A de novo genome assembly of a pear dwarfing rootstock.</title>
        <authorList>
            <person name="Wang F."/>
            <person name="Wang J."/>
            <person name="Li S."/>
            <person name="Zhang Y."/>
            <person name="Fang M."/>
            <person name="Ma L."/>
            <person name="Zhao Y."/>
            <person name="Jiang S."/>
        </authorList>
    </citation>
    <scope>NUCLEOTIDE SEQUENCE [LARGE SCALE GENOMIC DNA]</scope>
    <source>
        <strain evidence="1">S2</strain>
        <tissue evidence="1">Leaf</tissue>
    </source>
</reference>
<dbReference type="Proteomes" id="UP000327157">
    <property type="component" value="Chromosome 2"/>
</dbReference>